<dbReference type="AlphaFoldDB" id="A0A0S3SA78"/>
<organism evidence="1 2">
    <name type="scientific">Vigna angularis var. angularis</name>
    <dbReference type="NCBI Taxonomy" id="157739"/>
    <lineage>
        <taxon>Eukaryota</taxon>
        <taxon>Viridiplantae</taxon>
        <taxon>Streptophyta</taxon>
        <taxon>Embryophyta</taxon>
        <taxon>Tracheophyta</taxon>
        <taxon>Spermatophyta</taxon>
        <taxon>Magnoliopsida</taxon>
        <taxon>eudicotyledons</taxon>
        <taxon>Gunneridae</taxon>
        <taxon>Pentapetalae</taxon>
        <taxon>rosids</taxon>
        <taxon>fabids</taxon>
        <taxon>Fabales</taxon>
        <taxon>Fabaceae</taxon>
        <taxon>Papilionoideae</taxon>
        <taxon>50 kb inversion clade</taxon>
        <taxon>NPAAA clade</taxon>
        <taxon>indigoferoid/millettioid clade</taxon>
        <taxon>Phaseoleae</taxon>
        <taxon>Vigna</taxon>
    </lineage>
</organism>
<protein>
    <recommendedName>
        <fullName evidence="3">Reverse transcriptase domain-containing protein</fullName>
    </recommendedName>
</protein>
<name>A0A0S3SA78_PHAAN</name>
<dbReference type="SUPFAM" id="SSF56672">
    <property type="entry name" value="DNA/RNA polymerases"/>
    <property type="match status" value="1"/>
</dbReference>
<keyword evidence="2" id="KW-1185">Reference proteome</keyword>
<evidence type="ECO:0000313" key="1">
    <source>
        <dbReference type="EMBL" id="BAT89784.1"/>
    </source>
</evidence>
<sequence>MWNKCSKTIFENTTSNNRFRTSLLFFKIFIWKGISEFKRCMETNLVVNSKKCHFMVNEDIVLDHKIYGKGIEVNPTKVEAISKLPSLVNVKGIRSF</sequence>
<dbReference type="EMBL" id="AP015039">
    <property type="protein sequence ID" value="BAT89784.1"/>
    <property type="molecule type" value="Genomic_DNA"/>
</dbReference>
<dbReference type="OrthoDB" id="1709213at2759"/>
<dbReference type="InterPro" id="IPR043502">
    <property type="entry name" value="DNA/RNA_pol_sf"/>
</dbReference>
<reference evidence="1 2" key="1">
    <citation type="journal article" date="2015" name="Sci. Rep.">
        <title>The power of single molecule real-time sequencing technology in the de novo assembly of a eukaryotic genome.</title>
        <authorList>
            <person name="Sakai H."/>
            <person name="Naito K."/>
            <person name="Ogiso-Tanaka E."/>
            <person name="Takahashi Y."/>
            <person name="Iseki K."/>
            <person name="Muto C."/>
            <person name="Satou K."/>
            <person name="Teruya K."/>
            <person name="Shiroma A."/>
            <person name="Shimoji M."/>
            <person name="Hirano T."/>
            <person name="Itoh T."/>
            <person name="Kaga A."/>
            <person name="Tomooka N."/>
        </authorList>
    </citation>
    <scope>NUCLEOTIDE SEQUENCE [LARGE SCALE GENOMIC DNA]</scope>
    <source>
        <strain evidence="2">cv. Shumari</strain>
    </source>
</reference>
<dbReference type="InterPro" id="IPR043128">
    <property type="entry name" value="Rev_trsase/Diguanyl_cyclase"/>
</dbReference>
<gene>
    <name evidence="1" type="primary">Vigan.06G084500</name>
    <name evidence="1" type="ORF">VIGAN_06084500</name>
</gene>
<proteinExistence type="predicted"/>
<evidence type="ECO:0000313" key="2">
    <source>
        <dbReference type="Proteomes" id="UP000291084"/>
    </source>
</evidence>
<accession>A0A0S3SA78</accession>
<dbReference type="Gene3D" id="3.30.70.270">
    <property type="match status" value="1"/>
</dbReference>
<evidence type="ECO:0008006" key="3">
    <source>
        <dbReference type="Google" id="ProtNLM"/>
    </source>
</evidence>
<dbReference type="Proteomes" id="UP000291084">
    <property type="component" value="Chromosome 6"/>
</dbReference>